<keyword evidence="3" id="KW-1185">Reference proteome</keyword>
<feature type="transmembrane region" description="Helical" evidence="1">
    <location>
        <begin position="127"/>
        <end position="151"/>
    </location>
</feature>
<dbReference type="HOGENOM" id="CLU_1616042_0_0_11"/>
<gene>
    <name evidence="2" type="ordered locus">Celgi_3173</name>
</gene>
<evidence type="ECO:0000313" key="2">
    <source>
        <dbReference type="EMBL" id="AEI13662.1"/>
    </source>
</evidence>
<protein>
    <submittedName>
        <fullName evidence="2">Uncharacterized protein</fullName>
    </submittedName>
</protein>
<proteinExistence type="predicted"/>
<dbReference type="Proteomes" id="UP000000485">
    <property type="component" value="Chromosome"/>
</dbReference>
<keyword evidence="1" id="KW-0472">Membrane</keyword>
<dbReference type="AlphaFoldDB" id="F7ZZB5"/>
<keyword evidence="1" id="KW-1133">Transmembrane helix</keyword>
<name>F7ZZB5_CELGA</name>
<dbReference type="STRING" id="593907.Celgi_3173"/>
<reference evidence="3" key="1">
    <citation type="submission" date="2011-04" db="EMBL/GenBank/DDBJ databases">
        <title>Complete sequence of Cellvibrio gilvus ATCC 13127.</title>
        <authorList>
            <person name="Lucas S."/>
            <person name="Han J."/>
            <person name="Lapidus A."/>
            <person name="Cheng J.-F."/>
            <person name="Goodwin L."/>
            <person name="Pitluck S."/>
            <person name="Peters L."/>
            <person name="Munk A."/>
            <person name="Detter J.C."/>
            <person name="Han C."/>
            <person name="Tapia R."/>
            <person name="Land M."/>
            <person name="Hauser L."/>
            <person name="Kyrpides N."/>
            <person name="Ivanova N."/>
            <person name="Ovchinnikova G."/>
            <person name="Pagani I."/>
            <person name="Mead D."/>
            <person name="Brumm P."/>
            <person name="Woyke T."/>
        </authorList>
    </citation>
    <scope>NUCLEOTIDE SEQUENCE [LARGE SCALE GENOMIC DNA]</scope>
    <source>
        <strain evidence="3">ATCC 13127 / NRRL B-14078</strain>
    </source>
</reference>
<sequence>MAGIGAVLGAAFHWFVVEPSDGELLDAAQRIELTGYTSSTGPGLGGSFAPTLTRASVHWDATSEAPLDAGRVADELAAAGWTVTGTEEVNATVTVRAVDGRTATSVHLAPDRDGGTRASIGVSRHSVAPSLGVCVLVGALVGAVGGVLLGWSGLRRRDVVETTS</sequence>
<evidence type="ECO:0000313" key="3">
    <source>
        <dbReference type="Proteomes" id="UP000000485"/>
    </source>
</evidence>
<organism evidence="2 3">
    <name type="scientific">Cellulomonas gilvus (strain ATCC 13127 / NRRL B-14078)</name>
    <name type="common">Cellvibrio gilvus</name>
    <dbReference type="NCBI Taxonomy" id="593907"/>
    <lineage>
        <taxon>Bacteria</taxon>
        <taxon>Bacillati</taxon>
        <taxon>Actinomycetota</taxon>
        <taxon>Actinomycetes</taxon>
        <taxon>Micrococcales</taxon>
        <taxon>Cellulomonadaceae</taxon>
        <taxon>Cellulomonas</taxon>
    </lineage>
</organism>
<dbReference type="EMBL" id="CP002665">
    <property type="protein sequence ID" value="AEI13662.1"/>
    <property type="molecule type" value="Genomic_DNA"/>
</dbReference>
<dbReference type="KEGG" id="cga:Celgi_3173"/>
<keyword evidence="1" id="KW-0812">Transmembrane</keyword>
<accession>F7ZZB5</accession>
<evidence type="ECO:0000256" key="1">
    <source>
        <dbReference type="SAM" id="Phobius"/>
    </source>
</evidence>